<name>A0ABX3TUB6_9GAMM</name>
<dbReference type="Gene3D" id="1.10.10.10">
    <property type="entry name" value="Winged helix-like DNA-binding domain superfamily/Winged helix DNA-binding domain"/>
    <property type="match status" value="1"/>
</dbReference>
<keyword evidence="5" id="KW-1185">Reference proteome</keyword>
<dbReference type="Pfam" id="PF00196">
    <property type="entry name" value="GerE"/>
    <property type="match status" value="1"/>
</dbReference>
<dbReference type="InterPro" id="IPR016032">
    <property type="entry name" value="Sig_transdc_resp-reg_C-effctor"/>
</dbReference>
<dbReference type="SUPFAM" id="SSF46894">
    <property type="entry name" value="C-terminal effector domain of the bipartite response regulators"/>
    <property type="match status" value="1"/>
</dbReference>
<reference evidence="4 5" key="1">
    <citation type="journal article" date="2017" name="Int. J. Syst. Evol. Microbiol.">
        <title>Rouxiella badensis sp. nov. and Rouxiella silvae sp. nov. isolated from peat bog soil in Germany and emendation of the genus description.</title>
        <authorList>
            <person name="Le Fleche-Mateos A."/>
            <person name="Kugler J.H."/>
            <person name="Hansen S.H."/>
            <person name="Syldatk C."/>
            <person name="Hausmann R."/>
            <person name="Lomprez F."/>
            <person name="Vandenbogaert M."/>
            <person name="Manuguerra J.C."/>
            <person name="Grimont P.A."/>
        </authorList>
    </citation>
    <scope>NUCLEOTIDE SEQUENCE [LARGE SCALE GENOMIC DNA]</scope>
    <source>
        <strain evidence="4 5">213</strain>
    </source>
</reference>
<accession>A0ABX3TUB6</accession>
<keyword evidence="1" id="KW-0238">DNA-binding</keyword>
<sequence length="247" mass="28721">MNENKGPFIQRIETPEVKIPNMMRKMLDLHHEPYFIKDLDSRFVYANLAMAKLVSVKSPDTIIGRLDNEVQSKVFDNESSVIQWQTQDQKVRCSLKPLTHLEIHRGSIEHPFINRKIPLYNDSNECIGVACYMKNLEVFSLNDLLKNRAPGSLLLSKPDNYFTEKECEIIFLKLQGMTSKDVGKVLNLSGKTIDNRLNILYSKAGVSHFDDFFEFCRNRGYDCYLPTKFISSKIINFDKEPEDFPRW</sequence>
<dbReference type="InterPro" id="IPR036388">
    <property type="entry name" value="WH-like_DNA-bd_sf"/>
</dbReference>
<dbReference type="RefSeq" id="WP_055782120.1">
    <property type="nucleotide sequence ID" value="NZ_CBCSCF010000022.1"/>
</dbReference>
<dbReference type="Gene3D" id="3.30.450.20">
    <property type="entry name" value="PAS domain"/>
    <property type="match status" value="1"/>
</dbReference>
<dbReference type="InterPro" id="IPR035965">
    <property type="entry name" value="PAS-like_dom_sf"/>
</dbReference>
<evidence type="ECO:0000259" key="2">
    <source>
        <dbReference type="Pfam" id="PF00196"/>
    </source>
</evidence>
<dbReference type="InterPro" id="IPR013656">
    <property type="entry name" value="PAS_4"/>
</dbReference>
<protein>
    <recommendedName>
        <fullName evidence="6">Helix-turn-helix transcriptional regulator</fullName>
    </recommendedName>
</protein>
<feature type="domain" description="HTH luxR-type" evidence="2">
    <location>
        <begin position="162"/>
        <end position="207"/>
    </location>
</feature>
<evidence type="ECO:0008006" key="6">
    <source>
        <dbReference type="Google" id="ProtNLM"/>
    </source>
</evidence>
<dbReference type="SUPFAM" id="SSF55785">
    <property type="entry name" value="PYP-like sensor domain (PAS domain)"/>
    <property type="match status" value="1"/>
</dbReference>
<gene>
    <name evidence="4" type="ORF">BS639_23340</name>
</gene>
<evidence type="ECO:0000256" key="1">
    <source>
        <dbReference type="ARBA" id="ARBA00023125"/>
    </source>
</evidence>
<feature type="domain" description="PAS fold-4" evidence="3">
    <location>
        <begin position="33"/>
        <end position="133"/>
    </location>
</feature>
<dbReference type="Pfam" id="PF08448">
    <property type="entry name" value="PAS_4"/>
    <property type="match status" value="1"/>
</dbReference>
<proteinExistence type="predicted"/>
<dbReference type="InterPro" id="IPR000792">
    <property type="entry name" value="Tscrpt_reg_LuxR_C"/>
</dbReference>
<evidence type="ECO:0000313" key="5">
    <source>
        <dbReference type="Proteomes" id="UP000192722"/>
    </source>
</evidence>
<evidence type="ECO:0000313" key="4">
    <source>
        <dbReference type="EMBL" id="ORJ18809.1"/>
    </source>
</evidence>
<comment type="caution">
    <text evidence="4">The sequence shown here is derived from an EMBL/GenBank/DDBJ whole genome shotgun (WGS) entry which is preliminary data.</text>
</comment>
<dbReference type="EMBL" id="MRWD01000088">
    <property type="protein sequence ID" value="ORJ18809.1"/>
    <property type="molecule type" value="Genomic_DNA"/>
</dbReference>
<organism evidence="4 5">
    <name type="scientific">Rouxiella silvae</name>
    <dbReference type="NCBI Taxonomy" id="1646373"/>
    <lineage>
        <taxon>Bacteria</taxon>
        <taxon>Pseudomonadati</taxon>
        <taxon>Pseudomonadota</taxon>
        <taxon>Gammaproteobacteria</taxon>
        <taxon>Enterobacterales</taxon>
        <taxon>Yersiniaceae</taxon>
        <taxon>Rouxiella</taxon>
    </lineage>
</organism>
<evidence type="ECO:0000259" key="3">
    <source>
        <dbReference type="Pfam" id="PF08448"/>
    </source>
</evidence>
<dbReference type="Proteomes" id="UP000192722">
    <property type="component" value="Unassembled WGS sequence"/>
</dbReference>